<evidence type="ECO:0000256" key="1">
    <source>
        <dbReference type="SAM" id="MobiDB-lite"/>
    </source>
</evidence>
<protein>
    <submittedName>
        <fullName evidence="2">Uncharacterized protein</fullName>
    </submittedName>
</protein>
<proteinExistence type="predicted"/>
<feature type="compositionally biased region" description="Low complexity" evidence="1">
    <location>
        <begin position="95"/>
        <end position="108"/>
    </location>
</feature>
<comment type="caution">
    <text evidence="2">The sequence shown here is derived from an EMBL/GenBank/DDBJ whole genome shotgun (WGS) entry which is preliminary data.</text>
</comment>
<gene>
    <name evidence="2" type="ORF">WR25_18663</name>
</gene>
<feature type="compositionally biased region" description="Low complexity" evidence="1">
    <location>
        <begin position="134"/>
        <end position="144"/>
    </location>
</feature>
<feature type="compositionally biased region" description="Low complexity" evidence="1">
    <location>
        <begin position="156"/>
        <end position="167"/>
    </location>
</feature>
<sequence>MRLQSDSPRHSKTSSRHRKTYRSIYALNSKAQEYATAIAALTSQLAFYKAKKQIDKQNMNKMGRVKKKEKTKRIPTISIPSISSTSEKVAPSPISSSVHKSASTVSASLNRAHRSPNCFPPATRQQPVSRLEASSSVNSSNVVKNEQKLDTAIPNSEKSSVSLKESSPMTNYSNLMAFRTGSNYTHATFDEEASAEMFRNETRRVQELLARRHSAGSAIGTAGSGIGGTGRDVTDSLNSTQTTTRCDTAVGNLTISKRNSFLTGQTSD</sequence>
<feature type="region of interest" description="Disordered" evidence="1">
    <location>
        <begin position="80"/>
        <end position="167"/>
    </location>
</feature>
<organism evidence="2 3">
    <name type="scientific">Diploscapter pachys</name>
    <dbReference type="NCBI Taxonomy" id="2018661"/>
    <lineage>
        <taxon>Eukaryota</taxon>
        <taxon>Metazoa</taxon>
        <taxon>Ecdysozoa</taxon>
        <taxon>Nematoda</taxon>
        <taxon>Chromadorea</taxon>
        <taxon>Rhabditida</taxon>
        <taxon>Rhabditina</taxon>
        <taxon>Rhabditomorpha</taxon>
        <taxon>Rhabditoidea</taxon>
        <taxon>Rhabditidae</taxon>
        <taxon>Diploscapter</taxon>
    </lineage>
</organism>
<evidence type="ECO:0000313" key="3">
    <source>
        <dbReference type="Proteomes" id="UP000218231"/>
    </source>
</evidence>
<name>A0A2A2LK30_9BILA</name>
<evidence type="ECO:0000313" key="2">
    <source>
        <dbReference type="EMBL" id="PAV86455.1"/>
    </source>
</evidence>
<keyword evidence="3" id="KW-1185">Reference proteome</keyword>
<accession>A0A2A2LK30</accession>
<reference evidence="2 3" key="1">
    <citation type="journal article" date="2017" name="Curr. Biol.">
        <title>Genome architecture and evolution of a unichromosomal asexual nematode.</title>
        <authorList>
            <person name="Fradin H."/>
            <person name="Zegar C."/>
            <person name="Gutwein M."/>
            <person name="Lucas J."/>
            <person name="Kovtun M."/>
            <person name="Corcoran D."/>
            <person name="Baugh L.R."/>
            <person name="Kiontke K."/>
            <person name="Gunsalus K."/>
            <person name="Fitch D.H."/>
            <person name="Piano F."/>
        </authorList>
    </citation>
    <scope>NUCLEOTIDE SEQUENCE [LARGE SCALE GENOMIC DNA]</scope>
    <source>
        <strain evidence="2">PF1309</strain>
    </source>
</reference>
<dbReference type="AlphaFoldDB" id="A0A2A2LK30"/>
<dbReference type="Proteomes" id="UP000218231">
    <property type="component" value="Unassembled WGS sequence"/>
</dbReference>
<dbReference type="EMBL" id="LIAE01006664">
    <property type="protein sequence ID" value="PAV86455.1"/>
    <property type="molecule type" value="Genomic_DNA"/>
</dbReference>